<evidence type="ECO:0000256" key="10">
    <source>
        <dbReference type="SAM" id="Phobius"/>
    </source>
</evidence>
<evidence type="ECO:0000256" key="3">
    <source>
        <dbReference type="ARBA" id="ARBA00022692"/>
    </source>
</evidence>
<dbReference type="Pfam" id="PF08263">
    <property type="entry name" value="LRRNT_2"/>
    <property type="match status" value="1"/>
</dbReference>
<dbReference type="SUPFAM" id="SSF56112">
    <property type="entry name" value="Protein kinase-like (PK-like)"/>
    <property type="match status" value="1"/>
</dbReference>
<evidence type="ECO:0000256" key="8">
    <source>
        <dbReference type="ARBA" id="ARBA00023170"/>
    </source>
</evidence>
<evidence type="ECO:0000256" key="11">
    <source>
        <dbReference type="SAM" id="SignalP"/>
    </source>
</evidence>
<keyword evidence="5" id="KW-0677">Repeat</keyword>
<proteinExistence type="predicted"/>
<sequence>MHHNHNLQWLWIIALVSTTTVQCKTSSQDVAALNVMYTSLNSPSQLSDWKSSGGDPCGDSWEGIKCSGSSVTEIDLSDSRLTGSMGYQLSSLTSVTYFDLSNNNLNGQIPYQLPPNARTIDLSKNEFSGSIPYSIGQMKDLNSLNLAHNQLNNELGDMFKSLTKLKQLDVSFNSLSGNLPQSLESLSSLEKIHLQNNKFSGSINVLANLPLDDVNVENNKFTGWIPEELKDIDNLKTGGNSWSTGPAPPPPPGTPHIKHSEKTDGKSIVTGVVIAGVTFGILAIIIIFVALSKKRPSLPSSRFIDEERLSKNRSFTTFSSQELSKDSARNMILHRTLKFEVAATLQKSNVRCCRGSIHSVSCVNRRHELELFVGLASRKCKVKIPTLDPQWIQPFLGYLYSMSSLAPVSLLQQGQYKMNILRTTNESNLVFFTLGFKSVDSTSIDIKALQKIPSIGVRSSVSDCVQAFNDNEFVKRLNSRRSTSIRCTPFSFGELQIGTANFASGRLLGEGSIGPVYRAKYADGKVFAVKKINPSLLDGGSPEEFSQIVTSICKLRHPNIAEVVGYCSEQEHMLIYDYFRNGSLHDFLHLSDDFSKPLTWNTRVRIALGTARAVEYLHEICSPPLVHKNIKSANILLDTDLSPRLSDYGLASFHQRTSQNLGAGYNAPECTKPSAYTLKSDVYSFGVVMLELLTGRKPLDSSKPKAEQCLVRWATPQLHDINAVEKMVDPALRGLYPPKSLFGFADIIALCVQSEPEVRPPASEVVQALVRLVQGSSIKMREDLGAGQMDDYDD</sequence>
<feature type="region of interest" description="Disordered" evidence="9">
    <location>
        <begin position="235"/>
        <end position="262"/>
    </location>
</feature>
<dbReference type="PANTHER" id="PTHR48007:SF13">
    <property type="entry name" value="PROTEIN STRUBBELIG-RECEPTOR FAMILY 4"/>
    <property type="match status" value="1"/>
</dbReference>
<dbReference type="AlphaFoldDB" id="A0A2K3NL37"/>
<dbReference type="FunFam" id="3.80.10.10:FF:000062">
    <property type="entry name" value="protein STRUBBELIG-RECEPTOR FAMILY 3"/>
    <property type="match status" value="1"/>
</dbReference>
<dbReference type="Pfam" id="PF07714">
    <property type="entry name" value="PK_Tyr_Ser-Thr"/>
    <property type="match status" value="1"/>
</dbReference>
<feature type="transmembrane region" description="Helical" evidence="10">
    <location>
        <begin position="268"/>
        <end position="291"/>
    </location>
</feature>
<evidence type="ECO:0000256" key="4">
    <source>
        <dbReference type="ARBA" id="ARBA00022729"/>
    </source>
</evidence>
<reference evidence="13 14" key="2">
    <citation type="journal article" date="2017" name="Front. Plant Sci.">
        <title>Gene Classification and Mining of Molecular Markers Useful in Red Clover (Trifolium pratense) Breeding.</title>
        <authorList>
            <person name="Istvanek J."/>
            <person name="Dluhosova J."/>
            <person name="Dluhos P."/>
            <person name="Patkova L."/>
            <person name="Nedelnik J."/>
            <person name="Repkova J."/>
        </authorList>
    </citation>
    <scope>NUCLEOTIDE SEQUENCE [LARGE SCALE GENOMIC DNA]</scope>
    <source>
        <strain evidence="14">cv. Tatra</strain>
        <tissue evidence="13">Young leaves</tissue>
    </source>
</reference>
<comment type="subcellular location">
    <subcellularLocation>
        <location evidence="1">Membrane</location>
    </subcellularLocation>
</comment>
<dbReference type="Gene3D" id="3.80.10.10">
    <property type="entry name" value="Ribonuclease Inhibitor"/>
    <property type="match status" value="1"/>
</dbReference>
<dbReference type="GO" id="GO:0016020">
    <property type="term" value="C:membrane"/>
    <property type="evidence" value="ECO:0007669"/>
    <property type="project" value="UniProtKB-SubCell"/>
</dbReference>
<feature type="domain" description="Protein kinase" evidence="12">
    <location>
        <begin position="502"/>
        <end position="772"/>
    </location>
</feature>
<dbReference type="FunFam" id="1.10.510.10:FF:000095">
    <property type="entry name" value="protein STRUBBELIG-RECEPTOR FAMILY 8"/>
    <property type="match status" value="1"/>
</dbReference>
<dbReference type="InterPro" id="IPR001611">
    <property type="entry name" value="Leu-rich_rpt"/>
</dbReference>
<reference evidence="13 14" key="1">
    <citation type="journal article" date="2014" name="Am. J. Bot.">
        <title>Genome assembly and annotation for red clover (Trifolium pratense; Fabaceae).</title>
        <authorList>
            <person name="Istvanek J."/>
            <person name="Jaros M."/>
            <person name="Krenek A."/>
            <person name="Repkova J."/>
        </authorList>
    </citation>
    <scope>NUCLEOTIDE SEQUENCE [LARGE SCALE GENOMIC DNA]</scope>
    <source>
        <strain evidence="14">cv. Tatra</strain>
        <tissue evidence="13">Young leaves</tissue>
    </source>
</reference>
<keyword evidence="8 13" id="KW-0675">Receptor</keyword>
<accession>A0A2K3NL37</accession>
<dbReference type="Proteomes" id="UP000236291">
    <property type="component" value="Unassembled WGS sequence"/>
</dbReference>
<dbReference type="PROSITE" id="PS50011">
    <property type="entry name" value="PROTEIN_KINASE_DOM"/>
    <property type="match status" value="1"/>
</dbReference>
<evidence type="ECO:0000313" key="13">
    <source>
        <dbReference type="EMBL" id="PNY03740.1"/>
    </source>
</evidence>
<comment type="caution">
    <text evidence="13">The sequence shown here is derived from an EMBL/GenBank/DDBJ whole genome shotgun (WGS) entry which is preliminary data.</text>
</comment>
<protein>
    <submittedName>
        <fullName evidence="13">Strubbelig-receptor family 5-like protein</fullName>
    </submittedName>
</protein>
<dbReference type="SUPFAM" id="SSF52058">
    <property type="entry name" value="L domain-like"/>
    <property type="match status" value="1"/>
</dbReference>
<dbReference type="InterPro" id="IPR032675">
    <property type="entry name" value="LRR_dom_sf"/>
</dbReference>
<evidence type="ECO:0000256" key="2">
    <source>
        <dbReference type="ARBA" id="ARBA00022614"/>
    </source>
</evidence>
<keyword evidence="2" id="KW-0433">Leucine-rich repeat</keyword>
<evidence type="ECO:0000256" key="5">
    <source>
        <dbReference type="ARBA" id="ARBA00022737"/>
    </source>
</evidence>
<evidence type="ECO:0000256" key="6">
    <source>
        <dbReference type="ARBA" id="ARBA00022989"/>
    </source>
</evidence>
<dbReference type="STRING" id="57577.A0A2K3NL37"/>
<dbReference type="InterPro" id="IPR001245">
    <property type="entry name" value="Ser-Thr/Tyr_kinase_cat_dom"/>
</dbReference>
<keyword evidence="7 10" id="KW-0472">Membrane</keyword>
<dbReference type="Pfam" id="PF00560">
    <property type="entry name" value="LRR_1"/>
    <property type="match status" value="3"/>
</dbReference>
<keyword evidence="4 11" id="KW-0732">Signal</keyword>
<dbReference type="InterPro" id="IPR013210">
    <property type="entry name" value="LRR_N_plant-typ"/>
</dbReference>
<evidence type="ECO:0000256" key="1">
    <source>
        <dbReference type="ARBA" id="ARBA00004370"/>
    </source>
</evidence>
<dbReference type="GO" id="GO:0005524">
    <property type="term" value="F:ATP binding"/>
    <property type="evidence" value="ECO:0007669"/>
    <property type="project" value="InterPro"/>
</dbReference>
<evidence type="ECO:0000259" key="12">
    <source>
        <dbReference type="PROSITE" id="PS50011"/>
    </source>
</evidence>
<evidence type="ECO:0000256" key="9">
    <source>
        <dbReference type="SAM" id="MobiDB-lite"/>
    </source>
</evidence>
<dbReference type="Gene3D" id="1.10.510.10">
    <property type="entry name" value="Transferase(Phosphotransferase) domain 1"/>
    <property type="match status" value="1"/>
</dbReference>
<evidence type="ECO:0000313" key="14">
    <source>
        <dbReference type="Proteomes" id="UP000236291"/>
    </source>
</evidence>
<evidence type="ECO:0000256" key="7">
    <source>
        <dbReference type="ARBA" id="ARBA00023136"/>
    </source>
</evidence>
<dbReference type="Gene3D" id="3.30.200.20">
    <property type="entry name" value="Phosphorylase Kinase, domain 1"/>
    <property type="match status" value="1"/>
</dbReference>
<keyword evidence="3 10" id="KW-0812">Transmembrane</keyword>
<dbReference type="EMBL" id="ASHM01000047">
    <property type="protein sequence ID" value="PNY03740.1"/>
    <property type="molecule type" value="Genomic_DNA"/>
</dbReference>
<organism evidence="13 14">
    <name type="scientific">Trifolium pratense</name>
    <name type="common">Red clover</name>
    <dbReference type="NCBI Taxonomy" id="57577"/>
    <lineage>
        <taxon>Eukaryota</taxon>
        <taxon>Viridiplantae</taxon>
        <taxon>Streptophyta</taxon>
        <taxon>Embryophyta</taxon>
        <taxon>Tracheophyta</taxon>
        <taxon>Spermatophyta</taxon>
        <taxon>Magnoliopsida</taxon>
        <taxon>eudicotyledons</taxon>
        <taxon>Gunneridae</taxon>
        <taxon>Pentapetalae</taxon>
        <taxon>rosids</taxon>
        <taxon>fabids</taxon>
        <taxon>Fabales</taxon>
        <taxon>Fabaceae</taxon>
        <taxon>Papilionoideae</taxon>
        <taxon>50 kb inversion clade</taxon>
        <taxon>NPAAA clade</taxon>
        <taxon>Hologalegina</taxon>
        <taxon>IRL clade</taxon>
        <taxon>Trifolieae</taxon>
        <taxon>Trifolium</taxon>
    </lineage>
</organism>
<dbReference type="GO" id="GO:0004672">
    <property type="term" value="F:protein kinase activity"/>
    <property type="evidence" value="ECO:0007669"/>
    <property type="project" value="InterPro"/>
</dbReference>
<dbReference type="InterPro" id="IPR000719">
    <property type="entry name" value="Prot_kinase_dom"/>
</dbReference>
<dbReference type="FunFam" id="3.30.200.20:FF:000125">
    <property type="entry name" value="Protein STRUBBELIG-RECEPTOR FAMILY 8"/>
    <property type="match status" value="1"/>
</dbReference>
<gene>
    <name evidence="13" type="ORF">L195_g000149</name>
</gene>
<name>A0A2K3NL37_TRIPR</name>
<dbReference type="InterPro" id="IPR046959">
    <property type="entry name" value="PRK1-6/SRF4-like"/>
</dbReference>
<feature type="signal peptide" evidence="11">
    <location>
        <begin position="1"/>
        <end position="23"/>
    </location>
</feature>
<dbReference type="InterPro" id="IPR011009">
    <property type="entry name" value="Kinase-like_dom_sf"/>
</dbReference>
<feature type="chain" id="PRO_5014353149" evidence="11">
    <location>
        <begin position="24"/>
        <end position="794"/>
    </location>
</feature>
<keyword evidence="6 10" id="KW-1133">Transmembrane helix</keyword>
<dbReference type="PANTHER" id="PTHR48007">
    <property type="entry name" value="LEUCINE-RICH REPEAT RECEPTOR-LIKE PROTEIN KINASE PXC1"/>
    <property type="match status" value="1"/>
</dbReference>